<dbReference type="SUPFAM" id="SSF53756">
    <property type="entry name" value="UDP-Glycosyltransferase/glycogen phosphorylase"/>
    <property type="match status" value="1"/>
</dbReference>
<organism evidence="3 4">
    <name type="scientific">Halapricum desulfuricans</name>
    <dbReference type="NCBI Taxonomy" id="2841257"/>
    <lineage>
        <taxon>Archaea</taxon>
        <taxon>Methanobacteriati</taxon>
        <taxon>Methanobacteriota</taxon>
        <taxon>Stenosarchaea group</taxon>
        <taxon>Halobacteria</taxon>
        <taxon>Halobacteriales</taxon>
        <taxon>Haloarculaceae</taxon>
        <taxon>Halapricum</taxon>
    </lineage>
</organism>
<feature type="domain" description="Glycosyltransferase subfamily 4-like N-terminal" evidence="2">
    <location>
        <begin position="1"/>
        <end position="164"/>
    </location>
</feature>
<protein>
    <submittedName>
        <fullName evidence="3">Glycosyltransferase</fullName>
    </submittedName>
</protein>
<dbReference type="EMBL" id="CP064787">
    <property type="protein sequence ID" value="QSG07089.1"/>
    <property type="molecule type" value="Genomic_DNA"/>
</dbReference>
<feature type="domain" description="Glycosyl transferase family 1" evidence="1">
    <location>
        <begin position="194"/>
        <end position="331"/>
    </location>
</feature>
<dbReference type="Pfam" id="PF00534">
    <property type="entry name" value="Glycos_transf_1"/>
    <property type="match status" value="1"/>
</dbReference>
<reference evidence="3" key="1">
    <citation type="submission" date="2020-11" db="EMBL/GenBank/DDBJ databases">
        <title>Carbohydrate-dependent, anaerobic sulfur respiration: A novel catabolism in halophilic archaea.</title>
        <authorList>
            <person name="Sorokin D.Y."/>
            <person name="Messina E."/>
            <person name="Smedile F."/>
            <person name="La Cono V."/>
            <person name="Hallsworth J.E."/>
            <person name="Yakimov M.M."/>
        </authorList>
    </citation>
    <scope>NUCLEOTIDE SEQUENCE</scope>
    <source>
        <strain evidence="3">HSR12-1</strain>
    </source>
</reference>
<dbReference type="PANTHER" id="PTHR45947">
    <property type="entry name" value="SULFOQUINOVOSYL TRANSFERASE SQD2"/>
    <property type="match status" value="1"/>
</dbReference>
<dbReference type="Proteomes" id="UP000663525">
    <property type="component" value="Chromosome"/>
</dbReference>
<evidence type="ECO:0000313" key="3">
    <source>
        <dbReference type="EMBL" id="QSG07089.1"/>
    </source>
</evidence>
<proteinExistence type="predicted"/>
<dbReference type="Gene3D" id="3.40.50.2000">
    <property type="entry name" value="Glycogen Phosphorylase B"/>
    <property type="match status" value="2"/>
</dbReference>
<dbReference type="InterPro" id="IPR028098">
    <property type="entry name" value="Glyco_trans_4-like_N"/>
</dbReference>
<dbReference type="AlphaFoldDB" id="A0A897N7T3"/>
<evidence type="ECO:0000259" key="2">
    <source>
        <dbReference type="Pfam" id="PF13439"/>
    </source>
</evidence>
<dbReference type="InterPro" id="IPR050194">
    <property type="entry name" value="Glycosyltransferase_grp1"/>
</dbReference>
<dbReference type="InterPro" id="IPR001296">
    <property type="entry name" value="Glyco_trans_1"/>
</dbReference>
<gene>
    <name evidence="3" type="primary">aglL6</name>
    <name evidence="3" type="ORF">HSR121_2769</name>
</gene>
<dbReference type="Pfam" id="PF13439">
    <property type="entry name" value="Glyco_transf_4"/>
    <property type="match status" value="1"/>
</dbReference>
<dbReference type="GO" id="GO:0016757">
    <property type="term" value="F:glycosyltransferase activity"/>
    <property type="evidence" value="ECO:0007669"/>
    <property type="project" value="InterPro"/>
</dbReference>
<sequence>METYVHSLSRALVEAGHEVSVVCADPDVDAPALETVDGIEVHRLRTTGRIANTDLTPGLPVALLRELRRADVVHTHLPTPWSADVSAFLGHLADRPVVVTYHNDIVGTGLADRVARLYNRTVLRATLRTADRILITQPAYLGRSPHLEPFAGKVRVVSNGVDTDLFAPGDVPPDRQRELGFDPDGRNVFFLSVLDEFHAYKGLDVLLAALASDALSEPPRLVVGGDGDARDGYEQRAERLGIADRVAFAGRLSTTELVDAYNAADTFVLPSTDGDQEGFGLVLLEALSCGVPVVCTDVVGVAEDVRDHDLGAVVEPGDERALAEAIGTVLGRETFDAAAARSLCQERYSWRSKAAEIVEIYEEIGAGTERRGER</sequence>
<evidence type="ECO:0000313" key="4">
    <source>
        <dbReference type="Proteomes" id="UP000663525"/>
    </source>
</evidence>
<accession>A0A897N7T3</accession>
<evidence type="ECO:0000259" key="1">
    <source>
        <dbReference type="Pfam" id="PF00534"/>
    </source>
</evidence>
<keyword evidence="3" id="KW-0808">Transferase</keyword>
<dbReference type="PANTHER" id="PTHR45947:SF3">
    <property type="entry name" value="SULFOQUINOVOSYL TRANSFERASE SQD2"/>
    <property type="match status" value="1"/>
</dbReference>
<name>A0A897N7T3_9EURY</name>